<dbReference type="AlphaFoldDB" id="A0AA39T539"/>
<feature type="region of interest" description="Disordered" evidence="1">
    <location>
        <begin position="283"/>
        <end position="308"/>
    </location>
</feature>
<protein>
    <submittedName>
        <fullName evidence="2">Uncharacterized protein</fullName>
    </submittedName>
</protein>
<name>A0AA39T539_ACESA</name>
<keyword evidence="3" id="KW-1185">Reference proteome</keyword>
<proteinExistence type="predicted"/>
<accession>A0AA39T539</accession>
<reference evidence="2" key="1">
    <citation type="journal article" date="2022" name="Plant J.">
        <title>Strategies of tolerance reflected in two North American maple genomes.</title>
        <authorList>
            <person name="McEvoy S.L."/>
            <person name="Sezen U.U."/>
            <person name="Trouern-Trend A."/>
            <person name="McMahon S.M."/>
            <person name="Schaberg P.G."/>
            <person name="Yang J."/>
            <person name="Wegrzyn J.L."/>
            <person name="Swenson N.G."/>
        </authorList>
    </citation>
    <scope>NUCLEOTIDE SEQUENCE</scope>
    <source>
        <strain evidence="2">NS2018</strain>
    </source>
</reference>
<gene>
    <name evidence="2" type="ORF">LWI29_023170</name>
</gene>
<evidence type="ECO:0000313" key="2">
    <source>
        <dbReference type="EMBL" id="KAK0601319.1"/>
    </source>
</evidence>
<sequence length="345" mass="37463">MCSQLQNFLSSTEDCGQTSAEDCGETSAEVLSLEFFRRLQQDFCKRLRDLDALTLTGSQFNFSMDVLNDQETWNLFSTTAGDCVEQSDLQVLAKKVAKACGEIFAIGKEEDIIDLKELRSMTLEGLSKLTSFCSINNNGVILEDTPTATFNGKNDTSSEEDTESSEEDGAGPSEEDTESSEEDGAGPSTQHQVLQNTESSEEDGAGLSTQHLVLKNEESYEEDGAGPSMQHLEMPIVLKKMALVLPRHLEFAVCSLQDIVVHNFQFLKGDFGTQRGDGGMGFGPNGSSWSANVDKLQGQEEVGSQQSPSEVICLKSDLRISGQVGSQSLSVERSLKSDSGCQTKE</sequence>
<feature type="compositionally biased region" description="Acidic residues" evidence="1">
    <location>
        <begin position="157"/>
        <end position="184"/>
    </location>
</feature>
<evidence type="ECO:0000256" key="1">
    <source>
        <dbReference type="SAM" id="MobiDB-lite"/>
    </source>
</evidence>
<evidence type="ECO:0000313" key="3">
    <source>
        <dbReference type="Proteomes" id="UP001168877"/>
    </source>
</evidence>
<dbReference type="EMBL" id="JAUESC010000003">
    <property type="protein sequence ID" value="KAK0601319.1"/>
    <property type="molecule type" value="Genomic_DNA"/>
</dbReference>
<feature type="region of interest" description="Disordered" evidence="1">
    <location>
        <begin position="323"/>
        <end position="345"/>
    </location>
</feature>
<dbReference type="Proteomes" id="UP001168877">
    <property type="component" value="Unassembled WGS sequence"/>
</dbReference>
<feature type="region of interest" description="Disordered" evidence="1">
    <location>
        <begin position="144"/>
        <end position="205"/>
    </location>
</feature>
<comment type="caution">
    <text evidence="2">The sequence shown here is derived from an EMBL/GenBank/DDBJ whole genome shotgun (WGS) entry which is preliminary data.</text>
</comment>
<feature type="compositionally biased region" description="Polar residues" evidence="1">
    <location>
        <begin position="187"/>
        <end position="198"/>
    </location>
</feature>
<organism evidence="2 3">
    <name type="scientific">Acer saccharum</name>
    <name type="common">Sugar maple</name>
    <dbReference type="NCBI Taxonomy" id="4024"/>
    <lineage>
        <taxon>Eukaryota</taxon>
        <taxon>Viridiplantae</taxon>
        <taxon>Streptophyta</taxon>
        <taxon>Embryophyta</taxon>
        <taxon>Tracheophyta</taxon>
        <taxon>Spermatophyta</taxon>
        <taxon>Magnoliopsida</taxon>
        <taxon>eudicotyledons</taxon>
        <taxon>Gunneridae</taxon>
        <taxon>Pentapetalae</taxon>
        <taxon>rosids</taxon>
        <taxon>malvids</taxon>
        <taxon>Sapindales</taxon>
        <taxon>Sapindaceae</taxon>
        <taxon>Hippocastanoideae</taxon>
        <taxon>Acereae</taxon>
        <taxon>Acer</taxon>
    </lineage>
</organism>
<reference evidence="2" key="2">
    <citation type="submission" date="2023-06" db="EMBL/GenBank/DDBJ databases">
        <authorList>
            <person name="Swenson N.G."/>
            <person name="Wegrzyn J.L."/>
            <person name="Mcevoy S.L."/>
        </authorList>
    </citation>
    <scope>NUCLEOTIDE SEQUENCE</scope>
    <source>
        <strain evidence="2">NS2018</strain>
        <tissue evidence="2">Leaf</tissue>
    </source>
</reference>